<evidence type="ECO:0000313" key="2">
    <source>
        <dbReference type="Ensembl" id="ENSGACP00000023067.1"/>
    </source>
</evidence>
<evidence type="ECO:0000256" key="1">
    <source>
        <dbReference type="SAM" id="MobiDB-lite"/>
    </source>
</evidence>
<accession>G3PZM7</accession>
<feature type="compositionally biased region" description="Low complexity" evidence="1">
    <location>
        <begin position="167"/>
        <end position="181"/>
    </location>
</feature>
<feature type="region of interest" description="Disordered" evidence="1">
    <location>
        <begin position="1"/>
        <end position="52"/>
    </location>
</feature>
<dbReference type="STRING" id="69293.ENSGACP00000023067"/>
<dbReference type="AlphaFoldDB" id="G3PZM7"/>
<protein>
    <submittedName>
        <fullName evidence="2">Uncharacterized protein</fullName>
    </submittedName>
</protein>
<organism evidence="2">
    <name type="scientific">Gasterosteus aculeatus</name>
    <name type="common">Three-spined stickleback</name>
    <dbReference type="NCBI Taxonomy" id="69293"/>
    <lineage>
        <taxon>Eukaryota</taxon>
        <taxon>Metazoa</taxon>
        <taxon>Chordata</taxon>
        <taxon>Craniata</taxon>
        <taxon>Vertebrata</taxon>
        <taxon>Euteleostomi</taxon>
        <taxon>Actinopterygii</taxon>
        <taxon>Neopterygii</taxon>
        <taxon>Teleostei</taxon>
        <taxon>Neoteleostei</taxon>
        <taxon>Acanthomorphata</taxon>
        <taxon>Eupercaria</taxon>
        <taxon>Perciformes</taxon>
        <taxon>Cottioidei</taxon>
        <taxon>Gasterosteales</taxon>
        <taxon>Gasterosteidae</taxon>
        <taxon>Gasterosteus</taxon>
    </lineage>
</organism>
<feature type="region of interest" description="Disordered" evidence="1">
    <location>
        <begin position="76"/>
        <end position="181"/>
    </location>
</feature>
<name>G3PZM7_GASAC</name>
<dbReference type="Ensembl" id="ENSGACT00000023111.1">
    <property type="protein sequence ID" value="ENSGACP00000023067.1"/>
    <property type="gene ID" value="ENSGACG00000017456.1"/>
</dbReference>
<dbReference type="InParanoid" id="G3PZM7"/>
<feature type="compositionally biased region" description="Polar residues" evidence="1">
    <location>
        <begin position="105"/>
        <end position="125"/>
    </location>
</feature>
<reference evidence="2" key="2">
    <citation type="submission" date="2024-04" db="UniProtKB">
        <authorList>
            <consortium name="Ensembl"/>
        </authorList>
    </citation>
    <scope>IDENTIFICATION</scope>
</reference>
<reference evidence="2" key="1">
    <citation type="submission" date="2006-01" db="EMBL/GenBank/DDBJ databases">
        <authorList>
            <person name="Lindblad-Toh K."/>
            <person name="Mauceli E."/>
            <person name="Grabherr M."/>
            <person name="Chang J.L."/>
            <person name="Lander E.S."/>
        </authorList>
    </citation>
    <scope>NUCLEOTIDE SEQUENCE [LARGE SCALE GENOMIC DNA]</scope>
</reference>
<dbReference type="Bgee" id="ENSGACG00000017456">
    <property type="expression patterns" value="Expressed in telencephalon and 9 other cell types or tissues"/>
</dbReference>
<proteinExistence type="predicted"/>
<feature type="compositionally biased region" description="Low complexity" evidence="1">
    <location>
        <begin position="1"/>
        <end position="12"/>
    </location>
</feature>
<sequence>MAASNMASGASGDEAVEKGDGKLSLRMKLVTPVEEGSSERFSLQKPTLSDEEEPVAMVTTVANAVASPSVFTRVRQVHRQQEAREDLQAGGHSTPVRGQLFAPPQRSSPASSLGCNSLSNSQSEPPQEEASPRETLKAPPTTKPTEHAQAPPPEPPAPNKADARLRAAPQSGAASSPSKVS</sequence>